<feature type="domain" description="Phorbol-ester/DAG-type" evidence="4">
    <location>
        <begin position="610"/>
        <end position="658"/>
    </location>
</feature>
<dbReference type="Proteomes" id="UP000054485">
    <property type="component" value="Unassembled WGS sequence"/>
</dbReference>
<feature type="compositionally biased region" description="Basic residues" evidence="3">
    <location>
        <begin position="212"/>
        <end position="224"/>
    </location>
</feature>
<evidence type="ECO:0000313" key="6">
    <source>
        <dbReference type="Proteomes" id="UP000054485"/>
    </source>
</evidence>
<evidence type="ECO:0000259" key="4">
    <source>
        <dbReference type="PROSITE" id="PS50081"/>
    </source>
</evidence>
<accession>A0A0D0AZF7</accession>
<gene>
    <name evidence="5" type="ORF">CY34DRAFT_74801</name>
</gene>
<reference evidence="6" key="2">
    <citation type="submission" date="2015-01" db="EMBL/GenBank/DDBJ databases">
        <title>Evolutionary Origins and Diversification of the Mycorrhizal Mutualists.</title>
        <authorList>
            <consortium name="DOE Joint Genome Institute"/>
            <consortium name="Mycorrhizal Genomics Consortium"/>
            <person name="Kohler A."/>
            <person name="Kuo A."/>
            <person name="Nagy L.G."/>
            <person name="Floudas D."/>
            <person name="Copeland A."/>
            <person name="Barry K.W."/>
            <person name="Cichocki N."/>
            <person name="Veneault-Fourrey C."/>
            <person name="LaButti K."/>
            <person name="Lindquist E.A."/>
            <person name="Lipzen A."/>
            <person name="Lundell T."/>
            <person name="Morin E."/>
            <person name="Murat C."/>
            <person name="Riley R."/>
            <person name="Ohm R."/>
            <person name="Sun H."/>
            <person name="Tunlid A."/>
            <person name="Henrissat B."/>
            <person name="Grigoriev I.V."/>
            <person name="Hibbett D.S."/>
            <person name="Martin F."/>
        </authorList>
    </citation>
    <scope>NUCLEOTIDE SEQUENCE [LARGE SCALE GENOMIC DNA]</scope>
    <source>
        <strain evidence="6">UH-Slu-Lm8-n1</strain>
    </source>
</reference>
<sequence length="2302" mass="255640">MATPARASTKPLTPLLRVDTESLTPPSHVKSGYHDGSPGGSNSASLTPSPSFYIPLSPSVDKYSPSAQLARMALSQRDSANHAREESKKLVGLLLDQLSSRTRPPPLFDALNVHATSLTEAGLGNIIGAVRNVVKQKSHKRLQSMKEDSDDEGSAQTIFSSETTFDLMVQLKDVLLFSASQGWQVFDQGASGLDTDAEQFIKPLPFTIRSSRRRGSIGGRRSRSRSPPSKGHLQAASLITLCISILSSVILEDCRFQISSPKPSKPPNALQAVCLDIAQFLVHVHSNEPSVISRIAFAILPAFRTFRSEMHPRLLSFFDSVILRGVFEDLNRFRGYESTDISAKDVVVVSHGQGNPVSIQVEMALDDEESSSLHTASWQPWRSLPSASHPRIQATNAALQPLPVYYLSSITAPLLAAILENIDTTSLQPTYSLCRLLDTIVSSKPDSYLDVLEVIAYHVPQSRRAALGLLATFWPRALGHVVISKSLPVLGQGEQSWTGNMPNPQLQSSTSCAHDFVPWRFRQSQQPSAFDEACSSYCQSCASSIMGFGLLCCGCMCAVHFDCYDYPEGNVHHQYAVLSDSGTRKLAVHRFCLIPPSKPDADLITVKRARHIFRHVNLFTLPICFHCFLPIWGCQAFHCTTCKLFMHLTCLDRPLAICGIADISSVHMAMSLESISRTFADYYGDLFLSSEDLGKRSFEDISVSSAMLWTQLQIYNNGLALGSFVLASDGHEDTAKGFELQFLVELYEAYLSSGKLPVSATLGEYLEANNHNLSSSAIMFDWSTLAYIASTIKSSYDVQTSPSGAWPDLHGPGDNMATQDGSDAARHPFEVVTLGHLRNSLGYEFNMLSEGPARHCLSHLHKLGFFTFADFPTCVPEPAKSSQHCYFPLPLCFDLSVDVETLVSAIEACLSDLDLSVNECGFLLLVRRFWPSGLASDYALRRLSHAVLSWIFAEDDSLANILRDFIPQGINLPGMRSGSDAPVWPTTHDARRAPSSSVNNGGDYVAARRSLLSRYATRWLLALHDQDFVAYARLLSDIIQDVASRHELPCFNAHEVRATPINSSSTAERSLRFIIRLCRASVDFTALDDLFLMWLQTLEPEVLDTASLPVLQRLLNRDSTESTSRHTTFVDQMFAQVDGHVAKLSDPWGMVRRAAKENGLLDSLRWLRLFARSGVDINVPIFAEYSELSQKGLVTLKQASVFAEATLLSVWTKSTGRQDLQELISTMIASLQPAIQSAFQSSIDNASCALTFIRQSLATCLLLYGCDRALLTSNEMVIEEDIKNLPSRQQDTRMAQTTDPIIIDGELMLVLSTLVATGMENVVCLIAKFLHSFIMHASLLEAHEVDNFVFRNGNTLYPCIWHFYGIQHHEISSIRTALFLRILIVDPQSFHEFMSLMSGPTVTWDTRLLALDRFFRMVLDITSPDFVVKDRPWKHSIIDLFYHAFEPLWIDEKEEVRTAVNTWLQTLLSAHLDAIASCWNDAFPYLPMSKRLRLVSFLLQLQSHFPTWRVLSWNTIIETLLEYDYLQHNSNDEDGPAAAHLEMYGLKTQNDAHPRDLDPEILSIQISVALLGLRMMKNGVDIDLTSCLKFKLYLAKMIGFSGAQMVSAFNGRAFSIHLDGFSGIPQQSLSCVNEFARVLDAPHPFDLPPSLMNSPFTEDDRPCRVLIGSIWMDVVLCAFCAIDEPLELPALTLKSLLEALMAMIYKHDFDSPALRHLDVLLRRALKKTLDLLLVDLSYDLRQVALSVIETYIKRGSAISGALVTESIERAVALIALLKHHTEDMLVTQAKSFIEHTLVTLAPSGVFCSLCKRPLGSDFFIVIKSIVEDESRRAPSLQESLREVLLQSVVTQPPDVDWKINHNIASNVKEYTESVYFEGLSKWLIKDLINWLTVTARRASALGNNVGFDPNLLLYISATLLQYNKAHTENLLECTEAVLRVALSRSNVEKQSLIRASRAVSSLCDTSLDSKQELVSSNNNQVTHILLEVLEDVFRARARVTPSTLNAIIETILCTDVRIVGLRQVACSGLYFLHNHAWMVSESSAELSASISVSRLVLYAVDVGHASLSEMIAEGFEKSTQAGAVVRAWNILLLGVLSDSADTHMRVLLPQLHVFTPAYYRCLGTYVLEGTTPSESVVADVEHAFIALKLWLLLAQTPLAHPTRESPSVKTIWNELWPPFEALVNLFKADSVPEDLLPLATTIWASVANLFLFVLQSRSPIGLDTVPCAVILNRLRDSGRRNSALSKACSALSRALDGELLPELLPSAVIAQAKQDVENAEKLRMLESTQRPVERRRDMRIPT</sequence>
<dbReference type="PROSITE" id="PS50081">
    <property type="entry name" value="ZF_DAG_PE_2"/>
    <property type="match status" value="1"/>
</dbReference>
<keyword evidence="2" id="KW-0862">Zinc</keyword>
<evidence type="ECO:0000256" key="3">
    <source>
        <dbReference type="SAM" id="MobiDB-lite"/>
    </source>
</evidence>
<feature type="region of interest" description="Disordered" evidence="3">
    <location>
        <begin position="212"/>
        <end position="231"/>
    </location>
</feature>
<keyword evidence="6" id="KW-1185">Reference proteome</keyword>
<dbReference type="InterPro" id="IPR046349">
    <property type="entry name" value="C1-like_sf"/>
</dbReference>
<dbReference type="OrthoDB" id="6270916at2759"/>
<dbReference type="PROSITE" id="PS00479">
    <property type="entry name" value="ZF_DAG_PE_1"/>
    <property type="match status" value="1"/>
</dbReference>
<evidence type="ECO:0000256" key="1">
    <source>
        <dbReference type="ARBA" id="ARBA00022723"/>
    </source>
</evidence>
<dbReference type="InParanoid" id="A0A0D0AZF7"/>
<reference evidence="5 6" key="1">
    <citation type="submission" date="2014-04" db="EMBL/GenBank/DDBJ databases">
        <authorList>
            <consortium name="DOE Joint Genome Institute"/>
            <person name="Kuo A."/>
            <person name="Ruytinx J."/>
            <person name="Rineau F."/>
            <person name="Colpaert J."/>
            <person name="Kohler A."/>
            <person name="Nagy L.G."/>
            <person name="Floudas D."/>
            <person name="Copeland A."/>
            <person name="Barry K.W."/>
            <person name="Cichocki N."/>
            <person name="Veneault-Fourrey C."/>
            <person name="LaButti K."/>
            <person name="Lindquist E.A."/>
            <person name="Lipzen A."/>
            <person name="Lundell T."/>
            <person name="Morin E."/>
            <person name="Murat C."/>
            <person name="Sun H."/>
            <person name="Tunlid A."/>
            <person name="Henrissat B."/>
            <person name="Grigoriev I.V."/>
            <person name="Hibbett D.S."/>
            <person name="Martin F."/>
            <person name="Nordberg H.P."/>
            <person name="Cantor M.N."/>
            <person name="Hua S.X."/>
        </authorList>
    </citation>
    <scope>NUCLEOTIDE SEQUENCE [LARGE SCALE GENOMIC DNA]</scope>
    <source>
        <strain evidence="5 6">UH-Slu-Lm8-n1</strain>
    </source>
</reference>
<evidence type="ECO:0000256" key="2">
    <source>
        <dbReference type="ARBA" id="ARBA00022833"/>
    </source>
</evidence>
<dbReference type="GO" id="GO:0046872">
    <property type="term" value="F:metal ion binding"/>
    <property type="evidence" value="ECO:0007669"/>
    <property type="project" value="UniProtKB-KW"/>
</dbReference>
<dbReference type="HOGENOM" id="CLU_001302_0_0_1"/>
<name>A0A0D0AZF7_9AGAM</name>
<protein>
    <recommendedName>
        <fullName evidence="4">Phorbol-ester/DAG-type domain-containing protein</fullName>
    </recommendedName>
</protein>
<dbReference type="CDD" id="cd00029">
    <property type="entry name" value="C1"/>
    <property type="match status" value="1"/>
</dbReference>
<keyword evidence="1" id="KW-0479">Metal-binding</keyword>
<dbReference type="STRING" id="930992.A0A0D0AZF7"/>
<feature type="region of interest" description="Disordered" evidence="3">
    <location>
        <begin position="1"/>
        <end position="48"/>
    </location>
</feature>
<dbReference type="EMBL" id="KN835151">
    <property type="protein sequence ID" value="KIK47081.1"/>
    <property type="molecule type" value="Genomic_DNA"/>
</dbReference>
<dbReference type="SUPFAM" id="SSF57889">
    <property type="entry name" value="Cysteine-rich domain"/>
    <property type="match status" value="1"/>
</dbReference>
<organism evidence="5 6">
    <name type="scientific">Suillus luteus UH-Slu-Lm8-n1</name>
    <dbReference type="NCBI Taxonomy" id="930992"/>
    <lineage>
        <taxon>Eukaryota</taxon>
        <taxon>Fungi</taxon>
        <taxon>Dikarya</taxon>
        <taxon>Basidiomycota</taxon>
        <taxon>Agaricomycotina</taxon>
        <taxon>Agaricomycetes</taxon>
        <taxon>Agaricomycetidae</taxon>
        <taxon>Boletales</taxon>
        <taxon>Suillineae</taxon>
        <taxon>Suillaceae</taxon>
        <taxon>Suillus</taxon>
    </lineage>
</organism>
<proteinExistence type="predicted"/>
<dbReference type="InterPro" id="IPR002219">
    <property type="entry name" value="PKC_DAG/PE"/>
</dbReference>
<evidence type="ECO:0000313" key="5">
    <source>
        <dbReference type="EMBL" id="KIK47081.1"/>
    </source>
</evidence>